<reference evidence="4" key="1">
    <citation type="journal article" date="2019" name="bioRxiv">
        <title>The Genome of the Zebra Mussel, Dreissena polymorpha: A Resource for Invasive Species Research.</title>
        <authorList>
            <person name="McCartney M.A."/>
            <person name="Auch B."/>
            <person name="Kono T."/>
            <person name="Mallez S."/>
            <person name="Zhang Y."/>
            <person name="Obille A."/>
            <person name="Becker A."/>
            <person name="Abrahante J.E."/>
            <person name="Garbe J."/>
            <person name="Badalamenti J.P."/>
            <person name="Herman A."/>
            <person name="Mangelson H."/>
            <person name="Liachko I."/>
            <person name="Sullivan S."/>
            <person name="Sone E.D."/>
            <person name="Koren S."/>
            <person name="Silverstein K.A.T."/>
            <person name="Beckman K.B."/>
            <person name="Gohl D.M."/>
        </authorList>
    </citation>
    <scope>NUCLEOTIDE SEQUENCE</scope>
    <source>
        <strain evidence="4">Duluth1</strain>
        <tissue evidence="4">Whole animal</tissue>
    </source>
</reference>
<evidence type="ECO:0000256" key="2">
    <source>
        <dbReference type="SAM" id="MobiDB-lite"/>
    </source>
</evidence>
<dbReference type="SMART" id="SM01265">
    <property type="entry name" value="Mab-21"/>
    <property type="match status" value="1"/>
</dbReference>
<keyword evidence="5" id="KW-1185">Reference proteome</keyword>
<dbReference type="PROSITE" id="PS50005">
    <property type="entry name" value="TPR"/>
    <property type="match status" value="1"/>
</dbReference>
<proteinExistence type="predicted"/>
<reference evidence="4" key="2">
    <citation type="submission" date="2020-11" db="EMBL/GenBank/DDBJ databases">
        <authorList>
            <person name="McCartney M.A."/>
            <person name="Auch B."/>
            <person name="Kono T."/>
            <person name="Mallez S."/>
            <person name="Becker A."/>
            <person name="Gohl D.M."/>
            <person name="Silverstein K.A.T."/>
            <person name="Koren S."/>
            <person name="Bechman K.B."/>
            <person name="Herman A."/>
            <person name="Abrahante J.E."/>
            <person name="Garbe J."/>
        </authorList>
    </citation>
    <scope>NUCLEOTIDE SEQUENCE</scope>
    <source>
        <strain evidence="4">Duluth1</strain>
        <tissue evidence="4">Whole animal</tissue>
    </source>
</reference>
<protein>
    <recommendedName>
        <fullName evidence="3">Mab-21-like HhH/H2TH-like domain-containing protein</fullName>
    </recommendedName>
</protein>
<evidence type="ECO:0000256" key="1">
    <source>
        <dbReference type="PROSITE-ProRule" id="PRU00339"/>
    </source>
</evidence>
<dbReference type="Pfam" id="PF20266">
    <property type="entry name" value="Mab-21_C"/>
    <property type="match status" value="1"/>
</dbReference>
<dbReference type="PANTHER" id="PTHR10656">
    <property type="entry name" value="CELL FATE DETERMINING PROTEIN MAB21-RELATED"/>
    <property type="match status" value="1"/>
</dbReference>
<accession>A0A9D4DBD1</accession>
<dbReference type="PANTHER" id="PTHR10656:SF69">
    <property type="entry name" value="MAB-21-LIKE HHH_H2TH-LIKE DOMAIN-CONTAINING PROTEIN"/>
    <property type="match status" value="1"/>
</dbReference>
<dbReference type="InterPro" id="IPR046906">
    <property type="entry name" value="Mab-21_HhH/H2TH-like"/>
</dbReference>
<dbReference type="InterPro" id="IPR024810">
    <property type="entry name" value="MAB21L/cGLR"/>
</dbReference>
<evidence type="ECO:0000313" key="4">
    <source>
        <dbReference type="EMBL" id="KAH3740688.1"/>
    </source>
</evidence>
<evidence type="ECO:0000313" key="5">
    <source>
        <dbReference type="Proteomes" id="UP000828390"/>
    </source>
</evidence>
<dbReference type="AlphaFoldDB" id="A0A9D4DBD1"/>
<comment type="caution">
    <text evidence="4">The sequence shown here is derived from an EMBL/GenBank/DDBJ whole genome shotgun (WGS) entry which is preliminary data.</text>
</comment>
<dbReference type="Proteomes" id="UP000828390">
    <property type="component" value="Unassembled WGS sequence"/>
</dbReference>
<feature type="repeat" description="TPR" evidence="1">
    <location>
        <begin position="719"/>
        <end position="752"/>
    </location>
</feature>
<feature type="region of interest" description="Disordered" evidence="2">
    <location>
        <begin position="38"/>
        <end position="61"/>
    </location>
</feature>
<feature type="compositionally biased region" description="Basic and acidic residues" evidence="2">
    <location>
        <begin position="38"/>
        <end position="51"/>
    </location>
</feature>
<dbReference type="Gene3D" id="1.10.1410.40">
    <property type="match status" value="1"/>
</dbReference>
<evidence type="ECO:0000259" key="3">
    <source>
        <dbReference type="Pfam" id="PF20266"/>
    </source>
</evidence>
<dbReference type="InterPro" id="IPR011990">
    <property type="entry name" value="TPR-like_helical_dom_sf"/>
</dbReference>
<keyword evidence="1" id="KW-0802">TPR repeat</keyword>
<dbReference type="EMBL" id="JAIWYP010000011">
    <property type="protein sequence ID" value="KAH3740688.1"/>
    <property type="molecule type" value="Genomic_DNA"/>
</dbReference>
<organism evidence="4 5">
    <name type="scientific">Dreissena polymorpha</name>
    <name type="common">Zebra mussel</name>
    <name type="synonym">Mytilus polymorpha</name>
    <dbReference type="NCBI Taxonomy" id="45954"/>
    <lineage>
        <taxon>Eukaryota</taxon>
        <taxon>Metazoa</taxon>
        <taxon>Spiralia</taxon>
        <taxon>Lophotrochozoa</taxon>
        <taxon>Mollusca</taxon>
        <taxon>Bivalvia</taxon>
        <taxon>Autobranchia</taxon>
        <taxon>Heteroconchia</taxon>
        <taxon>Euheterodonta</taxon>
        <taxon>Imparidentia</taxon>
        <taxon>Neoheterodontei</taxon>
        <taxon>Myida</taxon>
        <taxon>Dreissenoidea</taxon>
        <taxon>Dreissenidae</taxon>
        <taxon>Dreissena</taxon>
    </lineage>
</organism>
<feature type="domain" description="Mab-21-like HhH/H2TH-like" evidence="3">
    <location>
        <begin position="320"/>
        <end position="403"/>
    </location>
</feature>
<dbReference type="InterPro" id="IPR019734">
    <property type="entry name" value="TPR_rpt"/>
</dbReference>
<dbReference type="Gene3D" id="1.25.40.10">
    <property type="entry name" value="Tetratricopeptide repeat domain"/>
    <property type="match status" value="1"/>
</dbReference>
<name>A0A9D4DBD1_DREPO</name>
<gene>
    <name evidence="4" type="ORF">DPMN_047398</name>
</gene>
<sequence>MAGNPHQLEISRLHEFEEVQVAFSKMWTLSVDMEAAPRESRMQNKESDIGVRRASNKKRHQNLQSIMQIPENFTELSNRMFDALDDSGAGKETVLERRRTYLQREHFEKIARQLQGLNYECFHFGSQSEGTTTPGLQSDIDFLLSDHTFNIMTIWEDWRAGMNNLLMLRDDTTPPQQYLLQVIHDYTPEPETSLTDDRFVRKDSGQILLSAERWKNNIAYNQRDQGELTKNGPSVSWLRNWDIVQACHVRKPLPEIQHWIDRCRGKHWPPVQLLEAARIAPCFLVPAGHPDSDYKREEWRLSPNLIERMLMLSFNMTQIKCYIVLKLIKKSLFANIVGDAFTSFHCKTIMFFTIERTHPCLWCEHNLMFVLLLCLHVLRRWLRLGRLPHYIIEGVNLFDGKLSKLLQKRLLVYIDSLIRNNLQDVFCIRIDNIGCRLQACSMRHTVQAGELRNVFLHNSIRLLLKFEYLKTLKEVLTVIKNEQSSSQTTFEHKLKYVIRNCFENSTNAMSKTAALECIKHMYALHISVQSSYYLRLQNVLDCVNIRRVQYSLNSDVASSRLKFASMLYCSGHLQATVRVLEDVERRYHSEVKAVCAIRSIKGDRDLKVFANMLAGNKEEEFSELPFVSCVRFVRQESYCTPAILLFEMNRNITDEEVRQRNFTEHIWMDSAEVDARPFLYYMQYLTYGGLGERDTQLHAMGVLEAYIDTRNQLNLYHLETSLNLLGHCYEMEGDYAGALHYYEQSLSCRRTNNAANWHVLRIMRLISG</sequence>
<dbReference type="SMART" id="SM00028">
    <property type="entry name" value="TPR"/>
    <property type="match status" value="1"/>
</dbReference>